<sequence length="399" mass="44916">MIVDGSQFQKEQVFGLTIFHCTLQGVLLTMICGTLVSRPGDSIWLRAYIVVINSIALLQTIFHVIQGFNNVHEQPPYYWIQVLIPRLTALLSASVQLFFIHRCWKIFRRKWLPMVPFFALFLAALIPGVALGTYTYPALSVADDKLASIKVHCMVYLLFLKEAFETIKIRSCNMDILLVHIRFCNDCHYCSVSVADTNRSKGAFKCVHSRLDNSVGESPLSYICEPRLRVVNTYTHGIQTSAAPPLILMFVSIVDGFMIKQTSHSSLIVGADITGKFFVLSVMINLCGRNIIQEQLNQSLKAQSKQSRNQSGLGTNTIPVMIREEKTTEYELSEWPITPRSPRTDLGHGQVETHSEDMEAKGSSSGITADAHTESIKQPDLVILEEERLSSEHRLRRQV</sequence>
<evidence type="ECO:0000313" key="4">
    <source>
        <dbReference type="Proteomes" id="UP000663846"/>
    </source>
</evidence>
<dbReference type="Proteomes" id="UP000663846">
    <property type="component" value="Unassembled WGS sequence"/>
</dbReference>
<name>A0A8H2WFN3_9AGAM</name>
<accession>A0A8H2WFN3</accession>
<feature type="transmembrane region" description="Helical" evidence="2">
    <location>
        <begin position="77"/>
        <end position="99"/>
    </location>
</feature>
<keyword evidence="2" id="KW-0812">Transmembrane</keyword>
<protein>
    <submittedName>
        <fullName evidence="3">Uncharacterized protein</fullName>
    </submittedName>
</protein>
<feature type="transmembrane region" description="Helical" evidence="2">
    <location>
        <begin position="12"/>
        <end position="36"/>
    </location>
</feature>
<feature type="transmembrane region" description="Helical" evidence="2">
    <location>
        <begin position="43"/>
        <end position="65"/>
    </location>
</feature>
<dbReference type="AlphaFoldDB" id="A0A8H2WFN3"/>
<reference evidence="3" key="1">
    <citation type="submission" date="2021-01" db="EMBL/GenBank/DDBJ databases">
        <authorList>
            <person name="Kaushik A."/>
        </authorList>
    </citation>
    <scope>NUCLEOTIDE SEQUENCE</scope>
    <source>
        <strain evidence="3">AG1-1C</strain>
    </source>
</reference>
<evidence type="ECO:0000256" key="2">
    <source>
        <dbReference type="SAM" id="Phobius"/>
    </source>
</evidence>
<evidence type="ECO:0000313" key="3">
    <source>
        <dbReference type="EMBL" id="CAE6375340.1"/>
    </source>
</evidence>
<proteinExistence type="predicted"/>
<gene>
    <name evidence="3" type="ORF">RDB_LOCUS29232</name>
</gene>
<organism evidence="3 4">
    <name type="scientific">Rhizoctonia solani</name>
    <dbReference type="NCBI Taxonomy" id="456999"/>
    <lineage>
        <taxon>Eukaryota</taxon>
        <taxon>Fungi</taxon>
        <taxon>Dikarya</taxon>
        <taxon>Basidiomycota</taxon>
        <taxon>Agaricomycotina</taxon>
        <taxon>Agaricomycetes</taxon>
        <taxon>Cantharellales</taxon>
        <taxon>Ceratobasidiaceae</taxon>
        <taxon>Rhizoctonia</taxon>
    </lineage>
</organism>
<comment type="caution">
    <text evidence="3">The sequence shown here is derived from an EMBL/GenBank/DDBJ whole genome shotgun (WGS) entry which is preliminary data.</text>
</comment>
<feature type="compositionally biased region" description="Basic and acidic residues" evidence="1">
    <location>
        <begin position="342"/>
        <end position="360"/>
    </location>
</feature>
<keyword evidence="2" id="KW-0472">Membrane</keyword>
<dbReference type="OrthoDB" id="3163292at2759"/>
<evidence type="ECO:0000256" key="1">
    <source>
        <dbReference type="SAM" id="MobiDB-lite"/>
    </source>
</evidence>
<feature type="transmembrane region" description="Helical" evidence="2">
    <location>
        <begin position="111"/>
        <end position="134"/>
    </location>
</feature>
<dbReference type="EMBL" id="CAJMWS010000172">
    <property type="protein sequence ID" value="CAE6375340.1"/>
    <property type="molecule type" value="Genomic_DNA"/>
</dbReference>
<feature type="region of interest" description="Disordered" evidence="1">
    <location>
        <begin position="331"/>
        <end position="379"/>
    </location>
</feature>
<keyword evidence="2" id="KW-1133">Transmembrane helix</keyword>